<dbReference type="EMBL" id="BQMJ01000065">
    <property type="protein sequence ID" value="GJQ15137.1"/>
    <property type="molecule type" value="Genomic_DNA"/>
</dbReference>
<sequence>MTWSRVFLMGIVAQQPTFAISFQHSQNGIWKFPFVTRYGSSWDDIEWHSICVYGNADDRQLDQLLSKGKRLYIEGSLRKRMAMSWRHQLEAWYEIVVGWDRKGVIIPIGYKSGVNDLVQSA</sequence>
<feature type="chain" id="PRO_5044698144" description="Single-stranded DNA-binding protein" evidence="3">
    <location>
        <begin position="20"/>
        <end position="121"/>
    </location>
</feature>
<evidence type="ECO:0000256" key="1">
    <source>
        <dbReference type="ARBA" id="ARBA00023125"/>
    </source>
</evidence>
<proteinExistence type="predicted"/>
<keyword evidence="6" id="KW-1185">Reference proteome</keyword>
<dbReference type="InterPro" id="IPR012340">
    <property type="entry name" value="NA-bd_OB-fold"/>
</dbReference>
<evidence type="ECO:0000256" key="2">
    <source>
        <dbReference type="PROSITE-ProRule" id="PRU00252"/>
    </source>
</evidence>
<dbReference type="AlphaFoldDB" id="A0A9C7Q3W3"/>
<reference evidence="5" key="1">
    <citation type="journal article" date="2022" name="Proc. Natl. Acad. Sci. U.S.A.">
        <title>Life cycle and functional genomics of the unicellular red alga Galdieria for elucidating algal and plant evolution and industrial use.</title>
        <authorList>
            <person name="Hirooka S."/>
            <person name="Itabashi T."/>
            <person name="Ichinose T.M."/>
            <person name="Onuma R."/>
            <person name="Fujiwara T."/>
            <person name="Yamashita S."/>
            <person name="Jong L.W."/>
            <person name="Tomita R."/>
            <person name="Iwane A.H."/>
            <person name="Miyagishima S.Y."/>
        </authorList>
    </citation>
    <scope>NUCLEOTIDE SEQUENCE</scope>
    <source>
        <strain evidence="5">NBRC 102759</strain>
    </source>
</reference>
<evidence type="ECO:0000313" key="5">
    <source>
        <dbReference type="EMBL" id="GJQ15137.1"/>
    </source>
</evidence>
<dbReference type="Proteomes" id="UP001061958">
    <property type="component" value="Unassembled WGS sequence"/>
</dbReference>
<comment type="caution">
    <text evidence="5">The sequence shown here is derived from an EMBL/GenBank/DDBJ whole genome shotgun (WGS) entry which is preliminary data.</text>
</comment>
<evidence type="ECO:0008006" key="7">
    <source>
        <dbReference type="Google" id="ProtNLM"/>
    </source>
</evidence>
<dbReference type="Gene3D" id="2.40.50.140">
    <property type="entry name" value="Nucleic acid-binding proteins"/>
    <property type="match status" value="1"/>
</dbReference>
<dbReference type="OrthoDB" id="7606at2759"/>
<dbReference type="SUPFAM" id="SSF50249">
    <property type="entry name" value="Nucleic acid-binding proteins"/>
    <property type="match status" value="1"/>
</dbReference>
<reference evidence="5" key="2">
    <citation type="submission" date="2022-01" db="EMBL/GenBank/DDBJ databases">
        <authorList>
            <person name="Hirooka S."/>
            <person name="Miyagishima S.Y."/>
        </authorList>
    </citation>
    <scope>NUCLEOTIDE SEQUENCE</scope>
    <source>
        <strain evidence="5">NBRC 102759</strain>
    </source>
</reference>
<keyword evidence="3" id="KW-0732">Signal</keyword>
<evidence type="ECO:0000313" key="4">
    <source>
        <dbReference type="EMBL" id="GJQ14307.1"/>
    </source>
</evidence>
<dbReference type="Pfam" id="PF00436">
    <property type="entry name" value="SSB"/>
    <property type="match status" value="1"/>
</dbReference>
<dbReference type="GO" id="GO:0003697">
    <property type="term" value="F:single-stranded DNA binding"/>
    <property type="evidence" value="ECO:0007669"/>
    <property type="project" value="InterPro"/>
</dbReference>
<dbReference type="PROSITE" id="PS50935">
    <property type="entry name" value="SSB"/>
    <property type="match status" value="1"/>
</dbReference>
<name>A0A9C7Q3W3_9RHOD</name>
<keyword evidence="1 2" id="KW-0238">DNA-binding</keyword>
<gene>
    <name evidence="4" type="ORF">GpartN1_g6098.t1</name>
    <name evidence="5" type="ORF">GpartN1_g6928.t1</name>
</gene>
<dbReference type="EMBL" id="BQMJ01000053">
    <property type="protein sequence ID" value="GJQ14307.1"/>
    <property type="molecule type" value="Genomic_DNA"/>
</dbReference>
<organism evidence="5 6">
    <name type="scientific">Galdieria partita</name>
    <dbReference type="NCBI Taxonomy" id="83374"/>
    <lineage>
        <taxon>Eukaryota</taxon>
        <taxon>Rhodophyta</taxon>
        <taxon>Bangiophyceae</taxon>
        <taxon>Galdieriales</taxon>
        <taxon>Galdieriaceae</taxon>
        <taxon>Galdieria</taxon>
    </lineage>
</organism>
<dbReference type="InterPro" id="IPR000424">
    <property type="entry name" value="Primosome_PriB/ssb"/>
</dbReference>
<accession>A0A9C7Q3W3</accession>
<feature type="signal peptide" evidence="3">
    <location>
        <begin position="1"/>
        <end position="19"/>
    </location>
</feature>
<protein>
    <recommendedName>
        <fullName evidence="7">Single-stranded DNA-binding protein</fullName>
    </recommendedName>
</protein>
<evidence type="ECO:0000256" key="3">
    <source>
        <dbReference type="SAM" id="SignalP"/>
    </source>
</evidence>
<evidence type="ECO:0000313" key="6">
    <source>
        <dbReference type="Proteomes" id="UP001061958"/>
    </source>
</evidence>